<keyword evidence="2" id="KW-1185">Reference proteome</keyword>
<reference evidence="1 2" key="1">
    <citation type="submission" date="2019-04" db="EMBL/GenBank/DDBJ databases">
        <title>Bacillus caeni sp. nov., a bacterium isolated from mangrove sediment.</title>
        <authorList>
            <person name="Huang H."/>
            <person name="Mo K."/>
            <person name="Hu Y."/>
        </authorList>
    </citation>
    <scope>NUCLEOTIDE SEQUENCE [LARGE SCALE GENOMIC DNA]</scope>
    <source>
        <strain evidence="1 2">HB172195</strain>
    </source>
</reference>
<dbReference type="RefSeq" id="WP_138128727.1">
    <property type="nucleotide sequence ID" value="NZ_SWLG01000020.1"/>
</dbReference>
<gene>
    <name evidence="1" type="ORF">FCL54_19845</name>
</gene>
<dbReference type="EMBL" id="SWLG01000020">
    <property type="protein sequence ID" value="TLS35483.1"/>
    <property type="molecule type" value="Genomic_DNA"/>
</dbReference>
<evidence type="ECO:0000313" key="1">
    <source>
        <dbReference type="EMBL" id="TLS35483.1"/>
    </source>
</evidence>
<dbReference type="Proteomes" id="UP000308230">
    <property type="component" value="Unassembled WGS sequence"/>
</dbReference>
<evidence type="ECO:0008006" key="3">
    <source>
        <dbReference type="Google" id="ProtNLM"/>
    </source>
</evidence>
<evidence type="ECO:0000313" key="2">
    <source>
        <dbReference type="Proteomes" id="UP000308230"/>
    </source>
</evidence>
<comment type="caution">
    <text evidence="1">The sequence shown here is derived from an EMBL/GenBank/DDBJ whole genome shotgun (WGS) entry which is preliminary data.</text>
</comment>
<accession>A0A5R9F3K8</accession>
<organism evidence="1 2">
    <name type="scientific">Exobacillus caeni</name>
    <dbReference type="NCBI Taxonomy" id="2574798"/>
    <lineage>
        <taxon>Bacteria</taxon>
        <taxon>Bacillati</taxon>
        <taxon>Bacillota</taxon>
        <taxon>Bacilli</taxon>
        <taxon>Bacillales</taxon>
        <taxon>Guptibacillaceae</taxon>
        <taxon>Exobacillus</taxon>
    </lineage>
</organism>
<name>A0A5R9F3K8_9BACL</name>
<proteinExistence type="predicted"/>
<sequence length="155" mass="18345">MKFTVQYIPLSKIKADRSIKVTEQLKKLQRLVWDCMYLLVVRKNGNDGFYTLLDGLERFEHLKKRTKNIYAPCIIAKSRPSRMKSLFAICFNKQPLDDFPMKPVSWSIVRSFLKQEPRFSQLSRTQQIKVLILGIRYKRTVIGSMRARINQMTRD</sequence>
<protein>
    <recommendedName>
        <fullName evidence="3">ParB/Sulfiredoxin domain-containing protein</fullName>
    </recommendedName>
</protein>
<dbReference type="OrthoDB" id="2989488at2"/>
<dbReference type="AlphaFoldDB" id="A0A5R9F3K8"/>